<dbReference type="EMBL" id="QWGR01000002">
    <property type="protein sequence ID" value="RIJ50161.1"/>
    <property type="molecule type" value="Genomic_DNA"/>
</dbReference>
<organism evidence="2 3">
    <name type="scientific">Maribellus luteus</name>
    <dbReference type="NCBI Taxonomy" id="2305463"/>
    <lineage>
        <taxon>Bacteria</taxon>
        <taxon>Pseudomonadati</taxon>
        <taxon>Bacteroidota</taxon>
        <taxon>Bacteroidia</taxon>
        <taxon>Marinilabiliales</taxon>
        <taxon>Prolixibacteraceae</taxon>
        <taxon>Maribellus</taxon>
    </lineage>
</organism>
<evidence type="ECO:0000313" key="2">
    <source>
        <dbReference type="EMBL" id="RIJ50161.1"/>
    </source>
</evidence>
<comment type="caution">
    <text evidence="2">The sequence shown here is derived from an EMBL/GenBank/DDBJ whole genome shotgun (WGS) entry which is preliminary data.</text>
</comment>
<sequence>MDLNDLKKTWNKLPAGKELDESQLRSMLSKRTGSLIERIDRNIRIGFLVLFALILLFAFDDFFVSPTVLKSLPEGVNVPQWLVFLGVFSNALIFTTFLYFVIKYYRVRKNCDVICDLRETLKKIINTLQLYKRLFYLALATFMVAIGLAFISGLYQGVNVSMASEAGEVLQIDSGKLVLLIVIGLLVLTILVGGIFLFLRWGFRKLYGNYISKLKATLKELEGIEDENL</sequence>
<feature type="transmembrane region" description="Helical" evidence="1">
    <location>
        <begin position="134"/>
        <end position="157"/>
    </location>
</feature>
<keyword evidence="1" id="KW-0812">Transmembrane</keyword>
<dbReference type="RefSeq" id="WP_119436848.1">
    <property type="nucleotide sequence ID" value="NZ_QWGR01000002.1"/>
</dbReference>
<keyword evidence="3" id="KW-1185">Reference proteome</keyword>
<keyword evidence="1" id="KW-0472">Membrane</keyword>
<protein>
    <recommendedName>
        <fullName evidence="4">Beta-carotene 15,15'-monooxygenase</fullName>
    </recommendedName>
</protein>
<dbReference type="AlphaFoldDB" id="A0A399T7Q2"/>
<accession>A0A399T7Q2</accession>
<dbReference type="OrthoDB" id="1119194at2"/>
<reference evidence="2 3" key="1">
    <citation type="submission" date="2018-08" db="EMBL/GenBank/DDBJ databases">
        <title>Pallidiluteibacterium maritimus gen. nov., sp. nov., isolated from coastal sediment.</title>
        <authorList>
            <person name="Zhou L.Y."/>
        </authorList>
    </citation>
    <scope>NUCLEOTIDE SEQUENCE [LARGE SCALE GENOMIC DNA]</scope>
    <source>
        <strain evidence="2 3">XSD2</strain>
    </source>
</reference>
<keyword evidence="1" id="KW-1133">Transmembrane helix</keyword>
<feature type="transmembrane region" description="Helical" evidence="1">
    <location>
        <begin position="81"/>
        <end position="102"/>
    </location>
</feature>
<proteinExistence type="predicted"/>
<evidence type="ECO:0008006" key="4">
    <source>
        <dbReference type="Google" id="ProtNLM"/>
    </source>
</evidence>
<name>A0A399T7Q2_9BACT</name>
<feature type="transmembrane region" description="Helical" evidence="1">
    <location>
        <begin position="45"/>
        <end position="69"/>
    </location>
</feature>
<gene>
    <name evidence="2" type="ORF">D1614_05295</name>
</gene>
<evidence type="ECO:0000313" key="3">
    <source>
        <dbReference type="Proteomes" id="UP000265926"/>
    </source>
</evidence>
<evidence type="ECO:0000256" key="1">
    <source>
        <dbReference type="SAM" id="Phobius"/>
    </source>
</evidence>
<dbReference type="Proteomes" id="UP000265926">
    <property type="component" value="Unassembled WGS sequence"/>
</dbReference>
<feature type="transmembrane region" description="Helical" evidence="1">
    <location>
        <begin position="177"/>
        <end position="199"/>
    </location>
</feature>